<keyword evidence="3" id="KW-1185">Reference proteome</keyword>
<dbReference type="AlphaFoldDB" id="A0A399GAF5"/>
<dbReference type="EMBL" id="CP063196">
    <property type="protein sequence ID" value="UOE20636.1"/>
    <property type="molecule type" value="Genomic_DNA"/>
</dbReference>
<reference evidence="2" key="1">
    <citation type="submission" date="2020-10" db="EMBL/GenBank/DDBJ databases">
        <title>De novo genome project of the cellulose decomposer Thermobifida halotolerans type strain.</title>
        <authorList>
            <person name="Nagy I."/>
            <person name="Horvath B."/>
            <person name="Kukolya J."/>
            <person name="Nagy I."/>
            <person name="Orsini M."/>
        </authorList>
    </citation>
    <scope>NUCLEOTIDE SEQUENCE</scope>
    <source>
        <strain evidence="2">DSM 44931</strain>
    </source>
</reference>
<dbReference type="OrthoDB" id="5116616at2"/>
<evidence type="ECO:0000256" key="1">
    <source>
        <dbReference type="SAM" id="MobiDB-lite"/>
    </source>
</evidence>
<feature type="compositionally biased region" description="Polar residues" evidence="1">
    <location>
        <begin position="73"/>
        <end position="85"/>
    </location>
</feature>
<feature type="region of interest" description="Disordered" evidence="1">
    <location>
        <begin position="59"/>
        <end position="112"/>
    </location>
</feature>
<proteinExistence type="predicted"/>
<protein>
    <submittedName>
        <fullName evidence="2">DUF2795 domain-containing protein</fullName>
    </submittedName>
</protein>
<dbReference type="KEGG" id="thao:NI17_005315"/>
<sequence length="112" mass="12216">MALLHDTDEVRRALSDLDYPAGKEAVVACAERNAASTEALKAVRALPLGDYANEDEILRSIPVDPAAPRQRTPAEQDQQSRQARQSKPGLAEHMREASPTPIEEELGENRGS</sequence>
<gene>
    <name evidence="2" type="ORF">NI17_005315</name>
</gene>
<dbReference type="RefSeq" id="WP_068692019.1">
    <property type="nucleotide sequence ID" value="NZ_CP063196.1"/>
</dbReference>
<dbReference type="InterPro" id="IPR021527">
    <property type="entry name" value="DUF2795"/>
</dbReference>
<organism evidence="2 3">
    <name type="scientific">Thermobifida halotolerans</name>
    <dbReference type="NCBI Taxonomy" id="483545"/>
    <lineage>
        <taxon>Bacteria</taxon>
        <taxon>Bacillati</taxon>
        <taxon>Actinomycetota</taxon>
        <taxon>Actinomycetes</taxon>
        <taxon>Streptosporangiales</taxon>
        <taxon>Nocardiopsidaceae</taxon>
        <taxon>Thermobifida</taxon>
    </lineage>
</organism>
<accession>A0A399GAF5</accession>
<dbReference type="Pfam" id="PF11387">
    <property type="entry name" value="DUF2795"/>
    <property type="match status" value="1"/>
</dbReference>
<evidence type="ECO:0000313" key="3">
    <source>
        <dbReference type="Proteomes" id="UP000265719"/>
    </source>
</evidence>
<dbReference type="Proteomes" id="UP000265719">
    <property type="component" value="Chromosome"/>
</dbReference>
<evidence type="ECO:0000313" key="2">
    <source>
        <dbReference type="EMBL" id="UOE20636.1"/>
    </source>
</evidence>
<name>A0A399GAF5_9ACTN</name>